<evidence type="ECO:0000313" key="1">
    <source>
        <dbReference type="EMBL" id="CEA03998.1"/>
    </source>
</evidence>
<proteinExistence type="predicted"/>
<organism evidence="1">
    <name type="scientific">Metalysinibacillus saudimassiliensis</name>
    <dbReference type="NCBI Taxonomy" id="1461583"/>
    <lineage>
        <taxon>Bacteria</taxon>
        <taxon>Bacillati</taxon>
        <taxon>Bacillota</taxon>
        <taxon>Bacilli</taxon>
        <taxon>Bacillales</taxon>
        <taxon>Caryophanaceae</taxon>
        <taxon>Metalysinibacillus</taxon>
    </lineage>
</organism>
<dbReference type="Gene3D" id="3.60.110.10">
    <property type="entry name" value="Carbon-nitrogen hydrolase"/>
    <property type="match status" value="1"/>
</dbReference>
<gene>
    <name evidence="1" type="ORF">BN1050_01764</name>
</gene>
<dbReference type="InterPro" id="IPR036526">
    <property type="entry name" value="C-N_Hydrolase_sf"/>
</dbReference>
<dbReference type="EMBL" id="LN483075">
    <property type="protein sequence ID" value="CEA03998.1"/>
    <property type="molecule type" value="Genomic_DNA"/>
</dbReference>
<sequence>MKILMIQPIYDTQFTVRALLAKIEKIVAQQEVDIVVFPESFYQAATYDAAMKIMYKMADKLRVALLSGVSLADGSEWALYYNPNPKDWETRETAFVKHSTATKLAFDYDPQVLMDKDVYRPIYLKDYALQAIISHDLFFPLITERLEREGMDMLIHLTEGNVKMSKWHNVLRGRSFETSALILCTMGHDPEQKQASDIIAYRKGVRIVPEFMVGDSFDHEDACHLFDLACLEYVPEKNKNYYSDKKYEAFTIGNDVEADVYFDSRRKRIKTKLEKVEQHENSFVVEKNGERVHIHSGTFKDLKNRLYVHNQPSTPGEHHIIVYHVNKYITNKQKAIALLKLRAIENRIAVVLITKNMFIGAKTTRYKDIQLFNPIDEKIGFDLTFMKGIDSVFQRSNRKLGIPKKYEQAYLSLKHEQRT</sequence>
<name>A0A078M990_9BACL</name>
<dbReference type="PATRIC" id="fig|1461583.4.peg.1692"/>
<dbReference type="SUPFAM" id="SSF56317">
    <property type="entry name" value="Carbon-nitrogen hydrolase"/>
    <property type="match status" value="1"/>
</dbReference>
<dbReference type="HOGENOM" id="CLU_650413_0_0_9"/>
<reference evidence="1" key="1">
    <citation type="submission" date="2014-07" db="EMBL/GenBank/DDBJ databases">
        <authorList>
            <person name="Urmite Genomes Urmite Genomes"/>
        </authorList>
    </citation>
    <scope>NUCLEOTIDE SEQUENCE</scope>
    <source>
        <strain evidence="1">13S34_air</strain>
    </source>
</reference>
<protein>
    <recommendedName>
        <fullName evidence="2">CN hydrolase domain-containing protein</fullName>
    </recommendedName>
</protein>
<accession>A0A078M990</accession>
<dbReference type="AlphaFoldDB" id="A0A078M990"/>
<evidence type="ECO:0008006" key="2">
    <source>
        <dbReference type="Google" id="ProtNLM"/>
    </source>
</evidence>